<protein>
    <recommendedName>
        <fullName evidence="6">Cyclin-dependent kinase inhibitor domain-containing protein</fullName>
    </recommendedName>
</protein>
<evidence type="ECO:0000256" key="1">
    <source>
        <dbReference type="ARBA" id="ARBA00004123"/>
    </source>
</evidence>
<proteinExistence type="inferred from homology"/>
<reference evidence="7 8" key="1">
    <citation type="submission" date="2024-09" db="EMBL/GenBank/DDBJ databases">
        <title>A chromosome-level genome assembly of Gray's grenadier anchovy, Coilia grayii.</title>
        <authorList>
            <person name="Fu Z."/>
        </authorList>
    </citation>
    <scope>NUCLEOTIDE SEQUENCE [LARGE SCALE GENOMIC DNA]</scope>
    <source>
        <strain evidence="7">G4</strain>
        <tissue evidence="7">Muscle</tissue>
    </source>
</reference>
<dbReference type="Pfam" id="PF02234">
    <property type="entry name" value="CDI"/>
    <property type="match status" value="1"/>
</dbReference>
<dbReference type="PANTHER" id="PTHR10265">
    <property type="entry name" value="CYCLIN-DEPENDENT KINASE INHIBITOR 1"/>
    <property type="match status" value="1"/>
</dbReference>
<dbReference type="Gene3D" id="4.10.365.10">
    <property type="entry name" value="p27"/>
    <property type="match status" value="1"/>
</dbReference>
<keyword evidence="8" id="KW-1185">Reference proteome</keyword>
<comment type="subcellular location">
    <subcellularLocation>
        <location evidence="1">Nucleus</location>
    </subcellularLocation>
</comment>
<evidence type="ECO:0000313" key="8">
    <source>
        <dbReference type="Proteomes" id="UP001591681"/>
    </source>
</evidence>
<evidence type="ECO:0000259" key="6">
    <source>
        <dbReference type="Pfam" id="PF02234"/>
    </source>
</evidence>
<organism evidence="7 8">
    <name type="scientific">Coilia grayii</name>
    <name type="common">Gray's grenadier anchovy</name>
    <dbReference type="NCBI Taxonomy" id="363190"/>
    <lineage>
        <taxon>Eukaryota</taxon>
        <taxon>Metazoa</taxon>
        <taxon>Chordata</taxon>
        <taxon>Craniata</taxon>
        <taxon>Vertebrata</taxon>
        <taxon>Euteleostomi</taxon>
        <taxon>Actinopterygii</taxon>
        <taxon>Neopterygii</taxon>
        <taxon>Teleostei</taxon>
        <taxon>Clupei</taxon>
        <taxon>Clupeiformes</taxon>
        <taxon>Clupeoidei</taxon>
        <taxon>Engraulidae</taxon>
        <taxon>Coilinae</taxon>
        <taxon>Coilia</taxon>
    </lineage>
</organism>
<dbReference type="GO" id="GO:0005634">
    <property type="term" value="C:nucleus"/>
    <property type="evidence" value="ECO:0007669"/>
    <property type="project" value="UniProtKB-SubCell"/>
</dbReference>
<evidence type="ECO:0000256" key="5">
    <source>
        <dbReference type="ARBA" id="ARBA00023306"/>
    </source>
</evidence>
<sequence>MSNVQLSSTLERVVARRTFPLHTRTGVCRNLFGPVDHDEVRVELSAKLGEMSEREQTRWNFNFNEDTPLPGRYAWEDVCVTSVPNFYRDSVQNGRKWTRLSENETIDSESTTLDYKDAKVSSCTELDSKNLNVFSANASGINQENCTSNANSGTRGCASSSPACCKNIPTPDSSRISSTQITDFFLKRKRTFVAKEPESTSQNVANITVAAEQTPRKRIR</sequence>
<feature type="domain" description="Cyclin-dependent kinase inhibitor" evidence="6">
    <location>
        <begin position="30"/>
        <end position="78"/>
    </location>
</feature>
<comment type="similarity">
    <text evidence="2">Belongs to the CDI family.</text>
</comment>
<evidence type="ECO:0000256" key="4">
    <source>
        <dbReference type="ARBA" id="ARBA00023242"/>
    </source>
</evidence>
<dbReference type="AlphaFoldDB" id="A0ABD1JP51"/>
<dbReference type="InterPro" id="IPR003175">
    <property type="entry name" value="CDI_dom"/>
</dbReference>
<dbReference type="EMBL" id="JBHFQA010000013">
    <property type="protein sequence ID" value="KAL2088931.1"/>
    <property type="molecule type" value="Genomic_DNA"/>
</dbReference>
<evidence type="ECO:0000256" key="3">
    <source>
        <dbReference type="ARBA" id="ARBA00023013"/>
    </source>
</evidence>
<name>A0ABD1JP51_9TELE</name>
<keyword evidence="5" id="KW-0131">Cell cycle</keyword>
<accession>A0ABD1JP51</accession>
<dbReference type="Proteomes" id="UP001591681">
    <property type="component" value="Unassembled WGS sequence"/>
</dbReference>
<evidence type="ECO:0000256" key="2">
    <source>
        <dbReference type="ARBA" id="ARBA00006726"/>
    </source>
</evidence>
<keyword evidence="4" id="KW-0539">Nucleus</keyword>
<dbReference type="GO" id="GO:0004860">
    <property type="term" value="F:protein kinase inhibitor activity"/>
    <property type="evidence" value="ECO:0007669"/>
    <property type="project" value="UniProtKB-KW"/>
</dbReference>
<keyword evidence="3" id="KW-0649">Protein kinase inhibitor</keyword>
<dbReference type="InterPro" id="IPR044898">
    <property type="entry name" value="CDI_dom_sf"/>
</dbReference>
<evidence type="ECO:0000313" key="7">
    <source>
        <dbReference type="EMBL" id="KAL2088931.1"/>
    </source>
</evidence>
<dbReference type="PANTHER" id="PTHR10265:SF44">
    <property type="entry name" value="CYCLIN-DEPENDENT KINASE INHIBITOR 1C"/>
    <property type="match status" value="1"/>
</dbReference>
<comment type="caution">
    <text evidence="7">The sequence shown here is derived from an EMBL/GenBank/DDBJ whole genome shotgun (WGS) entry which is preliminary data.</text>
</comment>
<gene>
    <name evidence="7" type="ORF">ACEWY4_015830</name>
</gene>